<dbReference type="AlphaFoldDB" id="A0ABD6DK07"/>
<keyword evidence="2" id="KW-1185">Reference proteome</keyword>
<accession>A0ABD6DK07</accession>
<protein>
    <submittedName>
        <fullName evidence="1">Uncharacterized protein</fullName>
    </submittedName>
</protein>
<evidence type="ECO:0000313" key="1">
    <source>
        <dbReference type="EMBL" id="MFD1645584.1"/>
    </source>
</evidence>
<proteinExistence type="predicted"/>
<dbReference type="EMBL" id="JBHUDO010000002">
    <property type="protein sequence ID" value="MFD1645584.1"/>
    <property type="molecule type" value="Genomic_DNA"/>
</dbReference>
<name>A0ABD6DK07_9EURY</name>
<gene>
    <name evidence="1" type="ORF">ACFSBL_07805</name>
</gene>
<comment type="caution">
    <text evidence="1">The sequence shown here is derived from an EMBL/GenBank/DDBJ whole genome shotgun (WGS) entry which is preliminary data.</text>
</comment>
<dbReference type="Proteomes" id="UP001597034">
    <property type="component" value="Unassembled WGS sequence"/>
</dbReference>
<organism evidence="1 2">
    <name type="scientific">Haloarchaeobius litoreus</name>
    <dbReference type="NCBI Taxonomy" id="755306"/>
    <lineage>
        <taxon>Archaea</taxon>
        <taxon>Methanobacteriati</taxon>
        <taxon>Methanobacteriota</taxon>
        <taxon>Stenosarchaea group</taxon>
        <taxon>Halobacteria</taxon>
        <taxon>Halobacteriales</taxon>
        <taxon>Halorubellaceae</taxon>
        <taxon>Haloarchaeobius</taxon>
    </lineage>
</organism>
<evidence type="ECO:0000313" key="2">
    <source>
        <dbReference type="Proteomes" id="UP001597034"/>
    </source>
</evidence>
<reference evidence="1 2" key="1">
    <citation type="journal article" date="2019" name="Int. J. Syst. Evol. Microbiol.">
        <title>The Global Catalogue of Microorganisms (GCM) 10K type strain sequencing project: providing services to taxonomists for standard genome sequencing and annotation.</title>
        <authorList>
            <consortium name="The Broad Institute Genomics Platform"/>
            <consortium name="The Broad Institute Genome Sequencing Center for Infectious Disease"/>
            <person name="Wu L."/>
            <person name="Ma J."/>
        </authorList>
    </citation>
    <scope>NUCLEOTIDE SEQUENCE [LARGE SCALE GENOMIC DNA]</scope>
    <source>
        <strain evidence="1 2">CGMCC 1.10390</strain>
    </source>
</reference>
<dbReference type="RefSeq" id="WP_256398899.1">
    <property type="nucleotide sequence ID" value="NZ_JANHJR010000001.1"/>
</dbReference>
<sequence length="150" mass="15925">MSVGPNSQIEQMLSLYGLGANSWAADIVQSDTDRLLLALLLEQRGQDLIEATETASDEYSDQTATYATTEVTADEEWSEPVEFGFVTSEIDLRISGADVEVAFADPSGAASGVPYSTANSPVAGIPASTSKLWVRSQSTTTATVRIEGWA</sequence>